<gene>
    <name evidence="3" type="ORF">E4633_15165</name>
</gene>
<evidence type="ECO:0000313" key="3">
    <source>
        <dbReference type="EMBL" id="TGU71644.1"/>
    </source>
</evidence>
<name>A0A4S1CDU1_9BACT</name>
<feature type="compositionally biased region" description="Basic residues" evidence="1">
    <location>
        <begin position="75"/>
        <end position="87"/>
    </location>
</feature>
<evidence type="ECO:0000256" key="1">
    <source>
        <dbReference type="SAM" id="MobiDB-lite"/>
    </source>
</evidence>
<dbReference type="EMBL" id="SRSC01000003">
    <property type="protein sequence ID" value="TGU71644.1"/>
    <property type="molecule type" value="Genomic_DNA"/>
</dbReference>
<protein>
    <submittedName>
        <fullName evidence="3">Uncharacterized protein</fullName>
    </submittedName>
</protein>
<feature type="compositionally biased region" description="Basic and acidic residues" evidence="1">
    <location>
        <begin position="64"/>
        <end position="74"/>
    </location>
</feature>
<organism evidence="3 4">
    <name type="scientific">Geomonas terrae</name>
    <dbReference type="NCBI Taxonomy" id="2562681"/>
    <lineage>
        <taxon>Bacteria</taxon>
        <taxon>Pseudomonadati</taxon>
        <taxon>Thermodesulfobacteriota</taxon>
        <taxon>Desulfuromonadia</taxon>
        <taxon>Geobacterales</taxon>
        <taxon>Geobacteraceae</taxon>
        <taxon>Geomonas</taxon>
    </lineage>
</organism>
<keyword evidence="2" id="KW-0732">Signal</keyword>
<dbReference type="AlphaFoldDB" id="A0A4S1CDU1"/>
<proteinExistence type="predicted"/>
<feature type="signal peptide" evidence="2">
    <location>
        <begin position="1"/>
        <end position="26"/>
    </location>
</feature>
<evidence type="ECO:0000313" key="4">
    <source>
        <dbReference type="Proteomes" id="UP000306416"/>
    </source>
</evidence>
<feature type="region of interest" description="Disordered" evidence="1">
    <location>
        <begin position="64"/>
        <end position="87"/>
    </location>
</feature>
<feature type="chain" id="PRO_5020641639" evidence="2">
    <location>
        <begin position="27"/>
        <end position="87"/>
    </location>
</feature>
<keyword evidence="4" id="KW-1185">Reference proteome</keyword>
<reference evidence="3 4" key="1">
    <citation type="submission" date="2019-04" db="EMBL/GenBank/DDBJ databases">
        <title>Geobacter oryzae sp. nov., ferric-reducing bacteria isolated from paddy soil.</title>
        <authorList>
            <person name="Xu Z."/>
            <person name="Masuda Y."/>
            <person name="Itoh H."/>
            <person name="Senoo K."/>
        </authorList>
    </citation>
    <scope>NUCLEOTIDE SEQUENCE [LARGE SCALE GENOMIC DNA]</scope>
    <source>
        <strain evidence="3 4">Red111</strain>
    </source>
</reference>
<evidence type="ECO:0000256" key="2">
    <source>
        <dbReference type="SAM" id="SignalP"/>
    </source>
</evidence>
<comment type="caution">
    <text evidence="3">The sequence shown here is derived from an EMBL/GenBank/DDBJ whole genome shotgun (WGS) entry which is preliminary data.</text>
</comment>
<sequence>MKPPSTSLAALALTCFMLATPTTGHSGTVGVNIQLNGYIPAPPGVHIYYDSGRPYYVEDHQRVYLKKKEKDHHDHGKKKGHKKHHRD</sequence>
<accession>A0A4S1CDU1</accession>
<dbReference type="Proteomes" id="UP000306416">
    <property type="component" value="Unassembled WGS sequence"/>
</dbReference>